<dbReference type="Proteomes" id="UP001479436">
    <property type="component" value="Unassembled WGS sequence"/>
</dbReference>
<dbReference type="SUPFAM" id="SSF56235">
    <property type="entry name" value="N-terminal nucleophile aminohydrolases (Ntn hydrolases)"/>
    <property type="match status" value="1"/>
</dbReference>
<organism evidence="1 2">
    <name type="scientific">Basidiobolus ranarum</name>
    <dbReference type="NCBI Taxonomy" id="34480"/>
    <lineage>
        <taxon>Eukaryota</taxon>
        <taxon>Fungi</taxon>
        <taxon>Fungi incertae sedis</taxon>
        <taxon>Zoopagomycota</taxon>
        <taxon>Entomophthoromycotina</taxon>
        <taxon>Basidiobolomycetes</taxon>
        <taxon>Basidiobolales</taxon>
        <taxon>Basidiobolaceae</taxon>
        <taxon>Basidiobolus</taxon>
    </lineage>
</organism>
<dbReference type="PANTHER" id="PTHR11686">
    <property type="entry name" value="GAMMA GLUTAMYL TRANSPEPTIDASE"/>
    <property type="match status" value="1"/>
</dbReference>
<protein>
    <recommendedName>
        <fullName evidence="3">Gamma-glutamyltransferase</fullName>
    </recommendedName>
</protein>
<dbReference type="PANTHER" id="PTHR11686:SF9">
    <property type="entry name" value="RE13973P"/>
    <property type="match status" value="1"/>
</dbReference>
<dbReference type="EMBL" id="JASJQH010008418">
    <property type="protein sequence ID" value="KAK9692838.1"/>
    <property type="molecule type" value="Genomic_DNA"/>
</dbReference>
<reference evidence="1 2" key="1">
    <citation type="submission" date="2023-04" db="EMBL/GenBank/DDBJ databases">
        <title>Genome of Basidiobolus ranarum AG-B5.</title>
        <authorList>
            <person name="Stajich J.E."/>
            <person name="Carter-House D."/>
            <person name="Gryganskyi A."/>
        </authorList>
    </citation>
    <scope>NUCLEOTIDE SEQUENCE [LARGE SCALE GENOMIC DNA]</scope>
    <source>
        <strain evidence="1 2">AG-B5</strain>
    </source>
</reference>
<name>A0ABR2VQW5_9FUNG</name>
<dbReference type="InterPro" id="IPR000101">
    <property type="entry name" value="GGT_peptidase"/>
</dbReference>
<dbReference type="InterPro" id="IPR029055">
    <property type="entry name" value="Ntn_hydrolases_N"/>
</dbReference>
<dbReference type="Pfam" id="PF01019">
    <property type="entry name" value="G_glu_transpept"/>
    <property type="match status" value="1"/>
</dbReference>
<evidence type="ECO:0000313" key="2">
    <source>
        <dbReference type="Proteomes" id="UP001479436"/>
    </source>
</evidence>
<gene>
    <name evidence="1" type="ORF">K7432_014172</name>
</gene>
<sequence length="142" mass="15724">MNGPDAFYKGKSANFIVSAIQNAGGIITLDDLSLYQAVSKPPLVGHYRGHKVISAPPPVVLSVLNTLEGYDLPTDKLSDLNLHRVIESFKYGYAQRTSLGDPDFTNTTAKISEMLSKDQGALRRHNISDTRTFLVEYYQPSY</sequence>
<accession>A0ABR2VQW5</accession>
<proteinExistence type="predicted"/>
<keyword evidence="2" id="KW-1185">Reference proteome</keyword>
<dbReference type="InterPro" id="IPR043138">
    <property type="entry name" value="GGT_lsub"/>
</dbReference>
<dbReference type="Gene3D" id="1.10.246.130">
    <property type="match status" value="1"/>
</dbReference>
<evidence type="ECO:0000313" key="1">
    <source>
        <dbReference type="EMBL" id="KAK9692838.1"/>
    </source>
</evidence>
<comment type="caution">
    <text evidence="1">The sequence shown here is derived from an EMBL/GenBank/DDBJ whole genome shotgun (WGS) entry which is preliminary data.</text>
</comment>
<evidence type="ECO:0008006" key="3">
    <source>
        <dbReference type="Google" id="ProtNLM"/>
    </source>
</evidence>